<evidence type="ECO:0000313" key="2">
    <source>
        <dbReference type="Proteomes" id="UP000003163"/>
    </source>
</evidence>
<accession>J9DUQ7</accession>
<dbReference type="Proteomes" id="UP000003163">
    <property type="component" value="Unassembled WGS sequence"/>
</dbReference>
<dbReference type="VEuPathDB" id="MicrosporidiaDB:EDEG_00880"/>
<evidence type="ECO:0000313" key="1">
    <source>
        <dbReference type="EMBL" id="EJW05027.1"/>
    </source>
</evidence>
<dbReference type="EMBL" id="AFBI03000011">
    <property type="protein sequence ID" value="EJW05027.1"/>
    <property type="molecule type" value="Genomic_DNA"/>
</dbReference>
<dbReference type="HOGENOM" id="CLU_2209969_0_0_1"/>
<comment type="caution">
    <text evidence="1">The sequence shown here is derived from an EMBL/GenBank/DDBJ whole genome shotgun (WGS) entry which is preliminary data.</text>
</comment>
<sequence>MILIFPLIHIKKIEFESWRIFDQKVIGISNQEKFKKLLKYCLKVKIYVLNNHFNINFSGQSVVSQTSPFNLHYFLFDYLSKRSIDPKIFTSLKKYFEKVQKIFSLIS</sequence>
<protein>
    <submittedName>
        <fullName evidence="1">Uncharacterized protein</fullName>
    </submittedName>
</protein>
<name>J9DUQ7_EDHAE</name>
<dbReference type="AlphaFoldDB" id="J9DUQ7"/>
<organism evidence="1 2">
    <name type="scientific">Edhazardia aedis (strain USNM 41457)</name>
    <name type="common">Microsporidian parasite</name>
    <dbReference type="NCBI Taxonomy" id="1003232"/>
    <lineage>
        <taxon>Eukaryota</taxon>
        <taxon>Fungi</taxon>
        <taxon>Fungi incertae sedis</taxon>
        <taxon>Microsporidia</taxon>
        <taxon>Edhazardia</taxon>
    </lineage>
</organism>
<proteinExistence type="predicted"/>
<reference evidence="2" key="2">
    <citation type="submission" date="2015-07" db="EMBL/GenBank/DDBJ databases">
        <title>Contrasting host-pathogen interactions and genome evolution in two generalist and specialist microsporidian pathogens of mosquitoes.</title>
        <authorList>
            <consortium name="The Broad Institute Genomics Platform"/>
            <consortium name="The Broad Institute Genome Sequencing Center for Infectious Disease"/>
            <person name="Cuomo C.A."/>
            <person name="Sanscrainte N.D."/>
            <person name="Goldberg J.M."/>
            <person name="Heiman D."/>
            <person name="Young S."/>
            <person name="Zeng Q."/>
            <person name="Becnel J.J."/>
            <person name="Birren B.W."/>
        </authorList>
    </citation>
    <scope>NUCLEOTIDE SEQUENCE [LARGE SCALE GENOMIC DNA]</scope>
    <source>
        <strain evidence="2">USNM 41457</strain>
    </source>
</reference>
<keyword evidence="2" id="KW-1185">Reference proteome</keyword>
<dbReference type="InParanoid" id="J9DUQ7"/>
<reference evidence="1 2" key="1">
    <citation type="submission" date="2011-08" db="EMBL/GenBank/DDBJ databases">
        <authorList>
            <person name="Liu Z.J."/>
            <person name="Shi F.L."/>
            <person name="Lu J.Q."/>
            <person name="Li M."/>
            <person name="Wang Z.L."/>
        </authorList>
    </citation>
    <scope>NUCLEOTIDE SEQUENCE [LARGE SCALE GENOMIC DNA]</scope>
    <source>
        <strain evidence="1 2">USNM 41457</strain>
    </source>
</reference>
<gene>
    <name evidence="1" type="ORF">EDEG_00880</name>
</gene>